<dbReference type="HOGENOM" id="CLU_2988990_0_0_11"/>
<dbReference type="AlphaFoldDB" id="C0E562"/>
<protein>
    <submittedName>
        <fullName evidence="1">Uncharacterized protein</fullName>
    </submittedName>
</protein>
<accession>C0E562</accession>
<gene>
    <name evidence="1" type="ORF">CORMATOL_02138</name>
</gene>
<dbReference type="EMBL" id="ACEB01000031">
    <property type="protein sequence ID" value="EEG26247.1"/>
    <property type="molecule type" value="Genomic_DNA"/>
</dbReference>
<organism evidence="1 2">
    <name type="scientific">Corynebacterium matruchotii ATCC 33806</name>
    <dbReference type="NCBI Taxonomy" id="566549"/>
    <lineage>
        <taxon>Bacteria</taxon>
        <taxon>Bacillati</taxon>
        <taxon>Actinomycetota</taxon>
        <taxon>Actinomycetes</taxon>
        <taxon>Mycobacteriales</taxon>
        <taxon>Corynebacteriaceae</taxon>
        <taxon>Corynebacterium</taxon>
    </lineage>
</organism>
<evidence type="ECO:0000313" key="1">
    <source>
        <dbReference type="EMBL" id="EEG26247.1"/>
    </source>
</evidence>
<name>C0E562_9CORY</name>
<evidence type="ECO:0000313" key="2">
    <source>
        <dbReference type="Proteomes" id="UP000006247"/>
    </source>
</evidence>
<dbReference type="Proteomes" id="UP000006247">
    <property type="component" value="Unassembled WGS sequence"/>
</dbReference>
<reference evidence="1 2" key="1">
    <citation type="submission" date="2009-01" db="EMBL/GenBank/DDBJ databases">
        <authorList>
            <person name="Fulton L."/>
            <person name="Clifton S."/>
            <person name="Chinwalla A.T."/>
            <person name="Mitreva M."/>
            <person name="Sodergren E."/>
            <person name="Weinstock G."/>
            <person name="Clifton S."/>
            <person name="Dooling D.J."/>
            <person name="Fulton B."/>
            <person name="Minx P."/>
            <person name="Pepin K.H."/>
            <person name="Johnson M."/>
            <person name="Bhonagiri V."/>
            <person name="Nash W.E."/>
            <person name="Mardis E.R."/>
            <person name="Wilson R.K."/>
        </authorList>
    </citation>
    <scope>NUCLEOTIDE SEQUENCE [LARGE SCALE GENOMIC DNA]</scope>
    <source>
        <strain evidence="1 2">ATCC 33806</strain>
    </source>
</reference>
<sequence length="57" mass="6190">MLRYWGFGLGSRPDSYDIAAHTDVGCDLLPDDVSTSRQGGSCRTVLRFLGIQAEMGP</sequence>
<proteinExistence type="predicted"/>
<comment type="caution">
    <text evidence="1">The sequence shown here is derived from an EMBL/GenBank/DDBJ whole genome shotgun (WGS) entry which is preliminary data.</text>
</comment>